<dbReference type="SUPFAM" id="SSF50475">
    <property type="entry name" value="FMN-binding split barrel"/>
    <property type="match status" value="1"/>
</dbReference>
<dbReference type="Gene3D" id="2.30.110.10">
    <property type="entry name" value="Electron Transport, Fmn-binding Protein, Chain A"/>
    <property type="match status" value="1"/>
</dbReference>
<dbReference type="PANTHER" id="PTHR42815:SF2">
    <property type="entry name" value="FAD-BINDING, PUTATIVE (AFU_ORTHOLOGUE AFUA_6G07600)-RELATED"/>
    <property type="match status" value="1"/>
</dbReference>
<reference evidence="2 3" key="1">
    <citation type="submission" date="2024-09" db="EMBL/GenBank/DDBJ databases">
        <authorList>
            <person name="Sun Q."/>
            <person name="Mori K."/>
        </authorList>
    </citation>
    <scope>NUCLEOTIDE SEQUENCE [LARGE SCALE GENOMIC DNA]</scope>
    <source>
        <strain evidence="2 3">NCAIM B.02610</strain>
    </source>
</reference>
<dbReference type="PANTHER" id="PTHR42815">
    <property type="entry name" value="FAD-BINDING, PUTATIVE (AFU_ORTHOLOGUE AFUA_6G07600)-RELATED"/>
    <property type="match status" value="1"/>
</dbReference>
<keyword evidence="3" id="KW-1185">Reference proteome</keyword>
<dbReference type="EMBL" id="JBHLUX010000075">
    <property type="protein sequence ID" value="MFC0472402.1"/>
    <property type="molecule type" value="Genomic_DNA"/>
</dbReference>
<evidence type="ECO:0000259" key="1">
    <source>
        <dbReference type="Pfam" id="PF01243"/>
    </source>
</evidence>
<gene>
    <name evidence="2" type="ORF">ACFFHM_18415</name>
</gene>
<comment type="caution">
    <text evidence="2">The sequence shown here is derived from an EMBL/GenBank/DDBJ whole genome shotgun (WGS) entry which is preliminary data.</text>
</comment>
<dbReference type="Pfam" id="PF01243">
    <property type="entry name" value="PNPOx_N"/>
    <property type="match status" value="1"/>
</dbReference>
<dbReference type="InterPro" id="IPR011576">
    <property type="entry name" value="Pyridox_Oxase_N"/>
</dbReference>
<evidence type="ECO:0000313" key="3">
    <source>
        <dbReference type="Proteomes" id="UP001589838"/>
    </source>
</evidence>
<accession>A0ABV6KGE9</accession>
<dbReference type="RefSeq" id="WP_335963821.1">
    <property type="nucleotide sequence ID" value="NZ_JAXBLX010000064.1"/>
</dbReference>
<feature type="domain" description="Pyridoxamine 5'-phosphate oxidase N-terminal" evidence="1">
    <location>
        <begin position="35"/>
        <end position="164"/>
    </location>
</feature>
<name>A0ABV6KGE9_9BACI</name>
<sequence length="206" mass="23619">MPRQTGEQILQDKYNTTRRAAAFYNNQMLNHLNSDMESFISEQEMVFISTSDSRGHCDSSFRAGYPGFVRVIDKTTLAYPEFRGNGVMASMGNITENPHIGLMFIDFFESSVGLHVNGRAYICENKELETLQLSEEAINDIQKQNGKKVERWVVIEVEEAFIHCSKHIPKLKKGDKQIENQENNIKKVDGDYFNVKQNKRNSSVRS</sequence>
<dbReference type="InterPro" id="IPR012349">
    <property type="entry name" value="Split_barrel_FMN-bd"/>
</dbReference>
<proteinExistence type="predicted"/>
<evidence type="ECO:0000313" key="2">
    <source>
        <dbReference type="EMBL" id="MFC0472402.1"/>
    </source>
</evidence>
<dbReference type="Proteomes" id="UP001589838">
    <property type="component" value="Unassembled WGS sequence"/>
</dbReference>
<organism evidence="2 3">
    <name type="scientific">Halalkalibacter kiskunsagensis</name>
    <dbReference type="NCBI Taxonomy" id="1548599"/>
    <lineage>
        <taxon>Bacteria</taxon>
        <taxon>Bacillati</taxon>
        <taxon>Bacillota</taxon>
        <taxon>Bacilli</taxon>
        <taxon>Bacillales</taxon>
        <taxon>Bacillaceae</taxon>
        <taxon>Halalkalibacter</taxon>
    </lineage>
</organism>
<protein>
    <submittedName>
        <fullName evidence="2">Pyridoxamine 5'-phosphate oxidase family protein</fullName>
    </submittedName>
</protein>